<dbReference type="OrthoDB" id="4829933at2"/>
<evidence type="ECO:0000313" key="2">
    <source>
        <dbReference type="Proteomes" id="UP000019753"/>
    </source>
</evidence>
<evidence type="ECO:0000313" key="1">
    <source>
        <dbReference type="EMBL" id="EYR64658.1"/>
    </source>
</evidence>
<name>A0A021VU56_9CELL</name>
<reference evidence="1 2" key="1">
    <citation type="submission" date="2014-01" db="EMBL/GenBank/DDBJ databases">
        <title>Actinotalea ferrariae CF5-4.</title>
        <authorList>
            <person name="Chen F."/>
            <person name="Li Y."/>
            <person name="Wang G."/>
        </authorList>
    </citation>
    <scope>NUCLEOTIDE SEQUENCE [LARGE SCALE GENOMIC DNA]</scope>
    <source>
        <strain evidence="1 2">CF5-4</strain>
    </source>
</reference>
<proteinExistence type="predicted"/>
<comment type="caution">
    <text evidence="1">The sequence shown here is derived from an EMBL/GenBank/DDBJ whole genome shotgun (WGS) entry which is preliminary data.</text>
</comment>
<protein>
    <submittedName>
        <fullName evidence="1">Uncharacterized protein</fullName>
    </submittedName>
</protein>
<dbReference type="RefSeq" id="WP_034222642.1">
    <property type="nucleotide sequence ID" value="NZ_AXCW01000022.1"/>
</dbReference>
<dbReference type="AlphaFoldDB" id="A0A021VU56"/>
<dbReference type="EMBL" id="AXCW01000022">
    <property type="protein sequence ID" value="EYR64658.1"/>
    <property type="molecule type" value="Genomic_DNA"/>
</dbReference>
<dbReference type="Proteomes" id="UP000019753">
    <property type="component" value="Unassembled WGS sequence"/>
</dbReference>
<sequence length="192" mass="20286">MTDLPDITDAVDAAARGHFDAMQAQRKDAGRLDVHGRPFTFDALTPIDQHALRSFVAPLVAAAAPAILAAERNRVGAHLDRLAEDVRLSRSVGELTPGVAAASVATLERVAECVAVRPGAEFTVNDVREELDDAEIPDRARGGLFAKAVKAGLIRPVVLDVDGERVPKTRASTGATANAARVRVYLRLGGPP</sequence>
<accession>A0A021VU56</accession>
<organism evidence="1 2">
    <name type="scientific">Actinotalea ferrariae CF5-4</name>
    <dbReference type="NCBI Taxonomy" id="948458"/>
    <lineage>
        <taxon>Bacteria</taxon>
        <taxon>Bacillati</taxon>
        <taxon>Actinomycetota</taxon>
        <taxon>Actinomycetes</taxon>
        <taxon>Micrococcales</taxon>
        <taxon>Cellulomonadaceae</taxon>
        <taxon>Actinotalea</taxon>
    </lineage>
</organism>
<gene>
    <name evidence="1" type="ORF">N866_07030</name>
</gene>
<keyword evidence="2" id="KW-1185">Reference proteome</keyword>